<evidence type="ECO:0000313" key="7">
    <source>
        <dbReference type="EMBL" id="GMN57693.1"/>
    </source>
</evidence>
<dbReference type="FunFam" id="1.10.630.10:FF:000011">
    <property type="entry name" value="Cytochrome P450 83B1"/>
    <property type="match status" value="1"/>
</dbReference>
<dbReference type="CDD" id="cd11072">
    <property type="entry name" value="CYP71-like"/>
    <property type="match status" value="1"/>
</dbReference>
<keyword evidence="6" id="KW-0472">Membrane</keyword>
<dbReference type="Proteomes" id="UP001187192">
    <property type="component" value="Unassembled WGS sequence"/>
</dbReference>
<evidence type="ECO:0000256" key="2">
    <source>
        <dbReference type="ARBA" id="ARBA00022723"/>
    </source>
</evidence>
<keyword evidence="8" id="KW-1185">Reference proteome</keyword>
<comment type="similarity">
    <text evidence="1 5">Belongs to the cytochrome P450 family.</text>
</comment>
<dbReference type="Gene3D" id="1.10.630.10">
    <property type="entry name" value="Cytochrome P450"/>
    <property type="match status" value="1"/>
</dbReference>
<dbReference type="EMBL" id="BTGU01000072">
    <property type="protein sequence ID" value="GMN57693.1"/>
    <property type="molecule type" value="Genomic_DNA"/>
</dbReference>
<keyword evidence="5" id="KW-0560">Oxidoreductase</keyword>
<evidence type="ECO:0000256" key="6">
    <source>
        <dbReference type="SAM" id="Phobius"/>
    </source>
</evidence>
<dbReference type="Pfam" id="PF00067">
    <property type="entry name" value="p450"/>
    <property type="match status" value="1"/>
</dbReference>
<name>A0AA88IU27_FICCA</name>
<evidence type="ECO:0000313" key="8">
    <source>
        <dbReference type="Proteomes" id="UP001187192"/>
    </source>
</evidence>
<keyword evidence="6" id="KW-1133">Transmembrane helix</keyword>
<comment type="cofactor">
    <cofactor evidence="4">
        <name>heme</name>
        <dbReference type="ChEBI" id="CHEBI:30413"/>
    </cofactor>
</comment>
<feature type="transmembrane region" description="Helical" evidence="6">
    <location>
        <begin position="20"/>
        <end position="37"/>
    </location>
</feature>
<dbReference type="PANTHER" id="PTHR47955">
    <property type="entry name" value="CYTOCHROME P450 FAMILY 71 PROTEIN"/>
    <property type="match status" value="1"/>
</dbReference>
<dbReference type="GO" id="GO:0004497">
    <property type="term" value="F:monooxygenase activity"/>
    <property type="evidence" value="ECO:0007669"/>
    <property type="project" value="UniProtKB-KW"/>
</dbReference>
<dbReference type="InterPro" id="IPR036396">
    <property type="entry name" value="Cyt_P450_sf"/>
</dbReference>
<dbReference type="GO" id="GO:0016705">
    <property type="term" value="F:oxidoreductase activity, acting on paired donors, with incorporation or reduction of molecular oxygen"/>
    <property type="evidence" value="ECO:0007669"/>
    <property type="project" value="InterPro"/>
</dbReference>
<dbReference type="AlphaFoldDB" id="A0AA88IU27"/>
<dbReference type="PRINTS" id="PR00385">
    <property type="entry name" value="P450"/>
</dbReference>
<evidence type="ECO:0000256" key="3">
    <source>
        <dbReference type="ARBA" id="ARBA00023004"/>
    </source>
</evidence>
<accession>A0AA88IU27</accession>
<dbReference type="SUPFAM" id="SSF48264">
    <property type="entry name" value="Cytochrome P450"/>
    <property type="match status" value="1"/>
</dbReference>
<dbReference type="GO" id="GO:0005506">
    <property type="term" value="F:iron ion binding"/>
    <property type="evidence" value="ECO:0007669"/>
    <property type="project" value="InterPro"/>
</dbReference>
<reference evidence="7" key="1">
    <citation type="submission" date="2023-07" db="EMBL/GenBank/DDBJ databases">
        <title>draft genome sequence of fig (Ficus carica).</title>
        <authorList>
            <person name="Takahashi T."/>
            <person name="Nishimura K."/>
        </authorList>
    </citation>
    <scope>NUCLEOTIDE SEQUENCE</scope>
</reference>
<comment type="caution">
    <text evidence="7">The sequence shown here is derived from an EMBL/GenBank/DDBJ whole genome shotgun (WGS) entry which is preliminary data.</text>
</comment>
<dbReference type="InterPro" id="IPR002401">
    <property type="entry name" value="Cyt_P450_E_grp-I"/>
</dbReference>
<evidence type="ECO:0000256" key="5">
    <source>
        <dbReference type="RuleBase" id="RU000461"/>
    </source>
</evidence>
<dbReference type="GO" id="GO:0020037">
    <property type="term" value="F:heme binding"/>
    <property type="evidence" value="ECO:0007669"/>
    <property type="project" value="InterPro"/>
</dbReference>
<gene>
    <name evidence="7" type="ORF">TIFTF001_026796</name>
</gene>
<keyword evidence="4 5" id="KW-0349">Heme</keyword>
<keyword evidence="6" id="KW-0812">Transmembrane</keyword>
<feature type="binding site" description="axial binding residue" evidence="4">
    <location>
        <position position="469"/>
    </location>
    <ligand>
        <name>heme</name>
        <dbReference type="ChEBI" id="CHEBI:30413"/>
    </ligand>
    <ligandPart>
        <name>Fe</name>
        <dbReference type="ChEBI" id="CHEBI:18248"/>
    </ligandPart>
</feature>
<dbReference type="PRINTS" id="PR00463">
    <property type="entry name" value="EP450I"/>
</dbReference>
<evidence type="ECO:0000256" key="1">
    <source>
        <dbReference type="ARBA" id="ARBA00010617"/>
    </source>
</evidence>
<dbReference type="PANTHER" id="PTHR47955:SF15">
    <property type="entry name" value="CYTOCHROME P450 71A2-LIKE"/>
    <property type="match status" value="1"/>
</dbReference>
<proteinExistence type="inferred from homology"/>
<keyword evidence="3 4" id="KW-0408">Iron</keyword>
<keyword evidence="5" id="KW-0503">Monooxygenase</keyword>
<protein>
    <recommendedName>
        <fullName evidence="9">Cytochrome P450</fullName>
    </recommendedName>
</protein>
<keyword evidence="2 4" id="KW-0479">Metal-binding</keyword>
<evidence type="ECO:0008006" key="9">
    <source>
        <dbReference type="Google" id="ProtNLM"/>
    </source>
</evidence>
<dbReference type="InterPro" id="IPR017972">
    <property type="entry name" value="Cyt_P450_CS"/>
</dbReference>
<dbReference type="InterPro" id="IPR001128">
    <property type="entry name" value="Cyt_P450"/>
</dbReference>
<evidence type="ECO:0000256" key="4">
    <source>
        <dbReference type="PIRSR" id="PIRSR602401-1"/>
    </source>
</evidence>
<sequence length="533" mass="61066">MEMENIFPVTKHLSQQLLQYPFFLSVILLFLSLLLLFTSKNKSRSPHGEVLKLPPSPRRFPIIGNLHQLGRFPHHSLRALSEKYGPIMLLHMGHSPTLVISSADLVKEIVKKHDVVFSNRPKSTASDLLFYGGKDIAFAPYGTYWKQARKICILHLLSPKRVQESFLLVMKEEVSALVDRIQKEIASPESGISINLSHVLRLTTKYMVTRCILGRYEEQGGGSRLVELGRRMMIQLRAFSFGDFFPSLKWLDRARGYIGSLKSTSRELDAFYNQVIEEHKARMESGGQISNSIDFVDILLQLQKDPSSIDFELSDEHVKAIIQDMLFAGIDTTSTATEWLVAELLRNPRVMTKVQEEIRRVVGEKATVDVEDINRMDYFKCVVKENLRLHPPVPLNVPRETSESLEIGGYHVPAKTSVLVNAWAIHRNPDFWESPEEFIPERFENNSVDFIKSQEYFQLIPFGFGRRHCPGMTLGFLMIEYLVANLLFWFDWKLHNTGDSDHALPEDLDMSEVFAITAFKKSPIHAFPKKYSP</sequence>
<dbReference type="PROSITE" id="PS00086">
    <property type="entry name" value="CYTOCHROME_P450"/>
    <property type="match status" value="1"/>
</dbReference>
<organism evidence="7 8">
    <name type="scientific">Ficus carica</name>
    <name type="common">Common fig</name>
    <dbReference type="NCBI Taxonomy" id="3494"/>
    <lineage>
        <taxon>Eukaryota</taxon>
        <taxon>Viridiplantae</taxon>
        <taxon>Streptophyta</taxon>
        <taxon>Embryophyta</taxon>
        <taxon>Tracheophyta</taxon>
        <taxon>Spermatophyta</taxon>
        <taxon>Magnoliopsida</taxon>
        <taxon>eudicotyledons</taxon>
        <taxon>Gunneridae</taxon>
        <taxon>Pentapetalae</taxon>
        <taxon>rosids</taxon>
        <taxon>fabids</taxon>
        <taxon>Rosales</taxon>
        <taxon>Moraceae</taxon>
        <taxon>Ficeae</taxon>
        <taxon>Ficus</taxon>
    </lineage>
</organism>